<dbReference type="AlphaFoldDB" id="K1S6Y8"/>
<feature type="compositionally biased region" description="Basic and acidic residues" evidence="1">
    <location>
        <begin position="1"/>
        <end position="17"/>
    </location>
</feature>
<feature type="region of interest" description="Disordered" evidence="1">
    <location>
        <begin position="1"/>
        <end position="62"/>
    </location>
</feature>
<organism evidence="2">
    <name type="scientific">human gut metagenome</name>
    <dbReference type="NCBI Taxonomy" id="408170"/>
    <lineage>
        <taxon>unclassified sequences</taxon>
        <taxon>metagenomes</taxon>
        <taxon>organismal metagenomes</taxon>
    </lineage>
</organism>
<dbReference type="EMBL" id="AJWZ01009465">
    <property type="protein sequence ID" value="EKC51244.1"/>
    <property type="molecule type" value="Genomic_DNA"/>
</dbReference>
<evidence type="ECO:0000256" key="1">
    <source>
        <dbReference type="SAM" id="MobiDB-lite"/>
    </source>
</evidence>
<feature type="compositionally biased region" description="Polar residues" evidence="1">
    <location>
        <begin position="45"/>
        <end position="62"/>
    </location>
</feature>
<gene>
    <name evidence="2" type="ORF">OBE_13702</name>
</gene>
<accession>K1S6Y8</accession>
<protein>
    <submittedName>
        <fullName evidence="2">Uncharacterized protein</fullName>
    </submittedName>
</protein>
<evidence type="ECO:0000313" key="2">
    <source>
        <dbReference type="EMBL" id="EKC51244.1"/>
    </source>
</evidence>
<feature type="non-terminal residue" evidence="2">
    <location>
        <position position="1"/>
    </location>
</feature>
<feature type="compositionally biased region" description="Basic and acidic residues" evidence="1">
    <location>
        <begin position="24"/>
        <end position="42"/>
    </location>
</feature>
<name>K1S6Y8_9ZZZZ</name>
<reference evidence="2" key="1">
    <citation type="journal article" date="2013" name="Environ. Microbiol.">
        <title>Microbiota from the distal guts of lean and obese adolescents exhibit partial functional redundancy besides clear differences in community structure.</title>
        <authorList>
            <person name="Ferrer M."/>
            <person name="Ruiz A."/>
            <person name="Lanza F."/>
            <person name="Haange S.B."/>
            <person name="Oberbach A."/>
            <person name="Till H."/>
            <person name="Bargiela R."/>
            <person name="Campoy C."/>
            <person name="Segura M.T."/>
            <person name="Richter M."/>
            <person name="von Bergen M."/>
            <person name="Seifert J."/>
            <person name="Suarez A."/>
        </authorList>
    </citation>
    <scope>NUCLEOTIDE SEQUENCE</scope>
</reference>
<sequence length="62" mass="6444">RERKEAEQKALAERKAASGDAEEAAGKKEVASAEPRKDEEKISGTAASAVSDGKSSAETPEV</sequence>
<proteinExistence type="predicted"/>
<comment type="caution">
    <text evidence="2">The sequence shown here is derived from an EMBL/GenBank/DDBJ whole genome shotgun (WGS) entry which is preliminary data.</text>
</comment>